<proteinExistence type="predicted"/>
<keyword evidence="3" id="KW-1185">Reference proteome</keyword>
<keyword evidence="2" id="KW-0812">Transmembrane</keyword>
<keyword evidence="2" id="KW-1133">Transmembrane helix</keyword>
<evidence type="ECO:0000313" key="3">
    <source>
        <dbReference type="Proteomes" id="UP000887578"/>
    </source>
</evidence>
<evidence type="ECO:0000256" key="1">
    <source>
        <dbReference type="SAM" id="MobiDB-lite"/>
    </source>
</evidence>
<accession>A0A914R4D1</accession>
<feature type="region of interest" description="Disordered" evidence="1">
    <location>
        <begin position="70"/>
        <end position="91"/>
    </location>
</feature>
<organism evidence="3 4">
    <name type="scientific">Panagrolaimus davidi</name>
    <dbReference type="NCBI Taxonomy" id="227884"/>
    <lineage>
        <taxon>Eukaryota</taxon>
        <taxon>Metazoa</taxon>
        <taxon>Ecdysozoa</taxon>
        <taxon>Nematoda</taxon>
        <taxon>Chromadorea</taxon>
        <taxon>Rhabditida</taxon>
        <taxon>Tylenchina</taxon>
        <taxon>Panagrolaimomorpha</taxon>
        <taxon>Panagrolaimoidea</taxon>
        <taxon>Panagrolaimidae</taxon>
        <taxon>Panagrolaimus</taxon>
    </lineage>
</organism>
<reference evidence="4" key="1">
    <citation type="submission" date="2022-11" db="UniProtKB">
        <authorList>
            <consortium name="WormBaseParasite"/>
        </authorList>
    </citation>
    <scope>IDENTIFICATION</scope>
</reference>
<evidence type="ECO:0000256" key="2">
    <source>
        <dbReference type="SAM" id="Phobius"/>
    </source>
</evidence>
<dbReference type="AlphaFoldDB" id="A0A914R4D1"/>
<evidence type="ECO:0000313" key="4">
    <source>
        <dbReference type="WBParaSite" id="PDA_v2.g6301.t1"/>
    </source>
</evidence>
<keyword evidence="2" id="KW-0472">Membrane</keyword>
<protein>
    <submittedName>
        <fullName evidence="4">Uncharacterized protein</fullName>
    </submittedName>
</protein>
<dbReference type="Proteomes" id="UP000887578">
    <property type="component" value="Unplaced"/>
</dbReference>
<feature type="transmembrane region" description="Helical" evidence="2">
    <location>
        <begin position="318"/>
        <end position="336"/>
    </location>
</feature>
<dbReference type="WBParaSite" id="PDA_v2.g6301.t1">
    <property type="protein sequence ID" value="PDA_v2.g6301.t1"/>
    <property type="gene ID" value="PDA_v2.g6301"/>
</dbReference>
<sequence length="337" mass="37587">MDSSDDDTFNRTLMESSIDPFRRTQIKSSVQKSFQESPKVPLLHISAYTTEARASLDRQLSYRVQPSRYSGDSLSEKISKPSGPISIISPSLSSMSNEQEIGLPKLRRRKKKSVTFDPMEHIKIIPSLREEKEDLINWTPEGTHRKKTKILIQNFAAQNDDGGFGSIRGGSGAQNNDGGFGSIRDGFGAQNNDNCFGSIRDGFGAQNNDRVFGSIRDGFGAQNNDGGFGSIRGGFGAQNNDDCFGSTRDGFGAQNNDDCFGSTRGGFGAQNNDNNCTSLPPRPKIRKHYLDYESRFPPIRRFDFDVYESHESQTFTSFHVYCLISFFVSIFMYNLFL</sequence>
<name>A0A914R4D1_9BILA</name>
<feature type="compositionally biased region" description="Low complexity" evidence="1">
    <location>
        <begin position="80"/>
        <end position="91"/>
    </location>
</feature>